<comment type="similarity">
    <text evidence="2">Belongs to the eukaryotic ribosomal protein P1/P2 family.</text>
</comment>
<dbReference type="PANTHER" id="PTHR21141">
    <property type="entry name" value="60S ACIDIC RIBOSOMAL PROTEIN FAMILY MEMBER"/>
    <property type="match status" value="1"/>
</dbReference>
<evidence type="ECO:0000256" key="1">
    <source>
        <dbReference type="ARBA" id="ARBA00003362"/>
    </source>
</evidence>
<evidence type="ECO:0000256" key="2">
    <source>
        <dbReference type="ARBA" id="ARBA00005436"/>
    </source>
</evidence>
<evidence type="ECO:0000256" key="4">
    <source>
        <dbReference type="ARBA" id="ARBA00022980"/>
    </source>
</evidence>
<comment type="subunit">
    <text evidence="3">P1 and P2 exist as dimers at the large ribosomal subunit.</text>
</comment>
<comment type="function">
    <text evidence="1">Plays an important role in the elongation step of protein synthesis.</text>
</comment>
<dbReference type="InterPro" id="IPR027534">
    <property type="entry name" value="Ribosomal_P1/P2"/>
</dbReference>
<dbReference type="AlphaFoldDB" id="A0AAE1QRI1"/>
<organism evidence="7 8">
    <name type="scientific">Anisodus tanguticus</name>
    <dbReference type="NCBI Taxonomy" id="243964"/>
    <lineage>
        <taxon>Eukaryota</taxon>
        <taxon>Viridiplantae</taxon>
        <taxon>Streptophyta</taxon>
        <taxon>Embryophyta</taxon>
        <taxon>Tracheophyta</taxon>
        <taxon>Spermatophyta</taxon>
        <taxon>Magnoliopsida</taxon>
        <taxon>eudicotyledons</taxon>
        <taxon>Gunneridae</taxon>
        <taxon>Pentapetalae</taxon>
        <taxon>asterids</taxon>
        <taxon>lamiids</taxon>
        <taxon>Solanales</taxon>
        <taxon>Solanaceae</taxon>
        <taxon>Solanoideae</taxon>
        <taxon>Hyoscyameae</taxon>
        <taxon>Anisodus</taxon>
    </lineage>
</organism>
<proteinExistence type="inferred from homology"/>
<accession>A0AAE1QRI1</accession>
<sequence>MRYLAAYLLLRLGNNSSPSLDDVKKVLGSVGVDVDDAKAQRVIKELNGKNIEEVIAEGTKKLATVPSGGGAAPAAASAAAPASASNDSKKDAKKEEAAEESEEDDMAYNYQTENFFLIYTGFNSIDISFPNENNPKNLIS</sequence>
<dbReference type="HAMAP" id="MF_01478">
    <property type="entry name" value="Ribosomal_L12_arch"/>
    <property type="match status" value="1"/>
</dbReference>
<dbReference type="GO" id="GO:0002182">
    <property type="term" value="P:cytoplasmic translational elongation"/>
    <property type="evidence" value="ECO:0007669"/>
    <property type="project" value="InterPro"/>
</dbReference>
<dbReference type="GO" id="GO:0003735">
    <property type="term" value="F:structural constituent of ribosome"/>
    <property type="evidence" value="ECO:0007669"/>
    <property type="project" value="InterPro"/>
</dbReference>
<keyword evidence="5" id="KW-0687">Ribonucleoprotein</keyword>
<dbReference type="Proteomes" id="UP001291623">
    <property type="component" value="Unassembled WGS sequence"/>
</dbReference>
<keyword evidence="4" id="KW-0689">Ribosomal protein</keyword>
<dbReference type="InterPro" id="IPR038716">
    <property type="entry name" value="P1/P2_N_sf"/>
</dbReference>
<evidence type="ECO:0000256" key="5">
    <source>
        <dbReference type="ARBA" id="ARBA00023274"/>
    </source>
</evidence>
<comment type="caution">
    <text evidence="7">The sequence shown here is derived from an EMBL/GenBank/DDBJ whole genome shotgun (WGS) entry which is preliminary data.</text>
</comment>
<evidence type="ECO:0000256" key="3">
    <source>
        <dbReference type="ARBA" id="ARBA00011266"/>
    </source>
</evidence>
<feature type="compositionally biased region" description="Basic and acidic residues" evidence="6">
    <location>
        <begin position="87"/>
        <end position="96"/>
    </location>
</feature>
<dbReference type="PANTHER" id="PTHR21141:SF5">
    <property type="entry name" value="LARGE RIBOSOMAL SUBUNIT PROTEIN P2"/>
    <property type="match status" value="1"/>
</dbReference>
<dbReference type="EMBL" id="JAVYJV010000091">
    <property type="protein sequence ID" value="KAK4336782.1"/>
    <property type="molecule type" value="Genomic_DNA"/>
</dbReference>
<feature type="region of interest" description="Disordered" evidence="6">
    <location>
        <begin position="65"/>
        <end position="106"/>
    </location>
</feature>
<dbReference type="Gene3D" id="1.10.10.1410">
    <property type="match status" value="1"/>
</dbReference>
<reference evidence="7" key="1">
    <citation type="submission" date="2023-12" db="EMBL/GenBank/DDBJ databases">
        <title>Genome assembly of Anisodus tanguticus.</title>
        <authorList>
            <person name="Wang Y.-J."/>
        </authorList>
    </citation>
    <scope>NUCLEOTIDE SEQUENCE</scope>
    <source>
        <strain evidence="7">KB-2021</strain>
        <tissue evidence="7">Leaf</tissue>
    </source>
</reference>
<dbReference type="FunFam" id="1.10.10.1410:FF:000002">
    <property type="entry name" value="60S acidic ribosomal protein P2"/>
    <property type="match status" value="1"/>
</dbReference>
<feature type="compositionally biased region" description="Acidic residues" evidence="6">
    <location>
        <begin position="97"/>
        <end position="106"/>
    </location>
</feature>
<dbReference type="GO" id="GO:0022625">
    <property type="term" value="C:cytosolic large ribosomal subunit"/>
    <property type="evidence" value="ECO:0007669"/>
    <property type="project" value="InterPro"/>
</dbReference>
<gene>
    <name evidence="7" type="ORF">RND71_043990</name>
</gene>
<evidence type="ECO:0008006" key="9">
    <source>
        <dbReference type="Google" id="ProtNLM"/>
    </source>
</evidence>
<protein>
    <recommendedName>
        <fullName evidence="9">60S acidic ribosomal protein P2</fullName>
    </recommendedName>
</protein>
<dbReference type="InterPro" id="IPR044076">
    <property type="entry name" value="Ribosomal_P2"/>
</dbReference>
<dbReference type="Pfam" id="PF00428">
    <property type="entry name" value="Ribosomal_60s"/>
    <property type="match status" value="1"/>
</dbReference>
<evidence type="ECO:0000313" key="7">
    <source>
        <dbReference type="EMBL" id="KAK4336782.1"/>
    </source>
</evidence>
<evidence type="ECO:0000256" key="6">
    <source>
        <dbReference type="SAM" id="MobiDB-lite"/>
    </source>
</evidence>
<feature type="compositionally biased region" description="Low complexity" evidence="6">
    <location>
        <begin position="72"/>
        <end position="86"/>
    </location>
</feature>
<dbReference type="CDD" id="cd05833">
    <property type="entry name" value="Ribosomal_P2"/>
    <property type="match status" value="1"/>
</dbReference>
<name>A0AAE1QRI1_9SOLA</name>
<keyword evidence="8" id="KW-1185">Reference proteome</keyword>
<evidence type="ECO:0000313" key="8">
    <source>
        <dbReference type="Proteomes" id="UP001291623"/>
    </source>
</evidence>